<dbReference type="Gene3D" id="2.40.10.220">
    <property type="entry name" value="predicted glycosyltransferase like domains"/>
    <property type="match status" value="1"/>
</dbReference>
<dbReference type="RefSeq" id="WP_378112372.1">
    <property type="nucleotide sequence ID" value="NZ_JBHSNC010000042.1"/>
</dbReference>
<name>A0ABW0R3T7_9BACL</name>
<dbReference type="EMBL" id="JBHSNC010000042">
    <property type="protein sequence ID" value="MFC5530427.1"/>
    <property type="molecule type" value="Genomic_DNA"/>
</dbReference>
<feature type="domain" description="PilZ" evidence="1">
    <location>
        <begin position="40"/>
        <end position="109"/>
    </location>
</feature>
<dbReference type="Proteomes" id="UP001596108">
    <property type="component" value="Unassembled WGS sequence"/>
</dbReference>
<proteinExistence type="predicted"/>
<keyword evidence="3" id="KW-1185">Reference proteome</keyword>
<protein>
    <submittedName>
        <fullName evidence="2">PilZ domain-containing protein</fullName>
    </submittedName>
</protein>
<accession>A0ABW0R3T7</accession>
<dbReference type="SUPFAM" id="SSF141371">
    <property type="entry name" value="PilZ domain-like"/>
    <property type="match status" value="1"/>
</dbReference>
<organism evidence="2 3">
    <name type="scientific">Cohnella yongneupensis</name>
    <dbReference type="NCBI Taxonomy" id="425006"/>
    <lineage>
        <taxon>Bacteria</taxon>
        <taxon>Bacillati</taxon>
        <taxon>Bacillota</taxon>
        <taxon>Bacilli</taxon>
        <taxon>Bacillales</taxon>
        <taxon>Paenibacillaceae</taxon>
        <taxon>Cohnella</taxon>
    </lineage>
</organism>
<sequence length="124" mass="14296">MHFSRRDEPFRYCFPEPLKGEFQITKINGTEVESHFGNMKILDISLHGAKIFTEYDFQITGNEIELTLHFQIMSIEFSIPGVLVHQEIHGQGFDCGIHLNTDEAIREAITGELKAFAWKLVKEK</sequence>
<reference evidence="3" key="1">
    <citation type="journal article" date="2019" name="Int. J. Syst. Evol. Microbiol.">
        <title>The Global Catalogue of Microorganisms (GCM) 10K type strain sequencing project: providing services to taxonomists for standard genome sequencing and annotation.</title>
        <authorList>
            <consortium name="The Broad Institute Genomics Platform"/>
            <consortium name="The Broad Institute Genome Sequencing Center for Infectious Disease"/>
            <person name="Wu L."/>
            <person name="Ma J."/>
        </authorList>
    </citation>
    <scope>NUCLEOTIDE SEQUENCE [LARGE SCALE GENOMIC DNA]</scope>
    <source>
        <strain evidence="3">CGMCC 1.18578</strain>
    </source>
</reference>
<dbReference type="Pfam" id="PF07238">
    <property type="entry name" value="PilZ"/>
    <property type="match status" value="1"/>
</dbReference>
<dbReference type="InterPro" id="IPR009875">
    <property type="entry name" value="PilZ_domain"/>
</dbReference>
<evidence type="ECO:0000313" key="3">
    <source>
        <dbReference type="Proteomes" id="UP001596108"/>
    </source>
</evidence>
<evidence type="ECO:0000259" key="1">
    <source>
        <dbReference type="Pfam" id="PF07238"/>
    </source>
</evidence>
<gene>
    <name evidence="2" type="ORF">ACFPQ4_13395</name>
</gene>
<evidence type="ECO:0000313" key="2">
    <source>
        <dbReference type="EMBL" id="MFC5530427.1"/>
    </source>
</evidence>
<comment type="caution">
    <text evidence="2">The sequence shown here is derived from an EMBL/GenBank/DDBJ whole genome shotgun (WGS) entry which is preliminary data.</text>
</comment>